<organism evidence="3 4">
    <name type="scientific">Cymbomonas tetramitiformis</name>
    <dbReference type="NCBI Taxonomy" id="36881"/>
    <lineage>
        <taxon>Eukaryota</taxon>
        <taxon>Viridiplantae</taxon>
        <taxon>Chlorophyta</taxon>
        <taxon>Pyramimonadophyceae</taxon>
        <taxon>Pyramimonadales</taxon>
        <taxon>Pyramimonadaceae</taxon>
        <taxon>Cymbomonas</taxon>
    </lineage>
</organism>
<dbReference type="EMBL" id="LGRX02014275">
    <property type="protein sequence ID" value="KAK3264917.1"/>
    <property type="molecule type" value="Genomic_DNA"/>
</dbReference>
<sequence>MPTRLHPDAFSDLARNVADAWPKWLPSCEELHLEPGKVTFVGNKFKLSSPVDVCLQNIASRISNLRGIQTATHVGVATEADHEETAMQVVEAFNEAKEDVGVAAVGAEGDIADSGERPEDIAMHDPGSDGIPSVGGVAQDEEIGVMVAGADGDIVESDGGIGSDDALPSLVEPSTLKTDSSEEDRAAAVGAEGDIVVSGERPEDIAMHDPGSDGIPSVGGVAQDEEIGAAAVGAEGDIAVSGERPEDITMHGPGSDGIPSVGNDTAQTGAEPELNDVCVAYGKRGLHQYPVLLDEDGEMWPENTMAAFDFWEEHQAAMLPAARNLEVYLGYGGGESKMIPLSVFLDMQPSDELVVEEQRLDEAVGNHDSDGSGSGSSTSRPSSSRSHGGGLSRRQQRRRKRGTEHREREARRQAQITAKITAEQVEAMERRSREQFQMLLAEQAAANADREKESTDRLKDALSASLTANEFQRDAMGRQREALASAQAEMAQLRQELGQLIAKRSEPEQQLVEPQLHSLTEAAGRSAIDLTPRHAAPHYDSDEVSSVAVVQGSVRSMREDPANRAIVRRRDSVDSQVVHIPSNIEPVSTDRPAMRWDSSSTKYAPPQRRSGKQPVGSSTDGAGSAKDDDEADRGGDGAGDHNDDCPEPDERALPSAPRTVAPDDGVQVLVITPCRHSLWMRLRSVSSPDGKEVQHFPLTLPTAGPNNTVDGPQRAWNLLQGLGVDHQTYLRVSVTAHPTLDEFRESESEQYLEDGLEAVVAVYNSRWYREILAAAAAPSQSTTSMVSHERVRRELEERTAEYTREMKAELHRQNPHHRSSTFPAPATALSVHAMPFVPPAQSTQPPSTVLIYLF</sequence>
<feature type="compositionally biased region" description="Basic residues" evidence="2">
    <location>
        <begin position="394"/>
        <end position="403"/>
    </location>
</feature>
<evidence type="ECO:0000256" key="1">
    <source>
        <dbReference type="SAM" id="Coils"/>
    </source>
</evidence>
<keyword evidence="4" id="KW-1185">Reference proteome</keyword>
<accession>A0AAE0KY39</accession>
<evidence type="ECO:0000313" key="3">
    <source>
        <dbReference type="EMBL" id="KAK3264917.1"/>
    </source>
</evidence>
<evidence type="ECO:0000256" key="2">
    <source>
        <dbReference type="SAM" id="MobiDB-lite"/>
    </source>
</evidence>
<evidence type="ECO:0000313" key="4">
    <source>
        <dbReference type="Proteomes" id="UP001190700"/>
    </source>
</evidence>
<protein>
    <submittedName>
        <fullName evidence="3">Uncharacterized protein</fullName>
    </submittedName>
</protein>
<name>A0AAE0KY39_9CHLO</name>
<proteinExistence type="predicted"/>
<dbReference type="AlphaFoldDB" id="A0AAE0KY39"/>
<feature type="region of interest" description="Disordered" evidence="2">
    <location>
        <begin position="558"/>
        <end position="661"/>
    </location>
</feature>
<comment type="caution">
    <text evidence="3">The sequence shown here is derived from an EMBL/GenBank/DDBJ whole genome shotgun (WGS) entry which is preliminary data.</text>
</comment>
<feature type="compositionally biased region" description="Basic and acidic residues" evidence="2">
    <location>
        <begin position="632"/>
        <end position="652"/>
    </location>
</feature>
<feature type="compositionally biased region" description="Low complexity" evidence="2">
    <location>
        <begin position="375"/>
        <end position="386"/>
    </location>
</feature>
<feature type="compositionally biased region" description="Basic and acidic residues" evidence="2">
    <location>
        <begin position="558"/>
        <end position="573"/>
    </location>
</feature>
<feature type="region of interest" description="Disordered" evidence="2">
    <location>
        <begin position="364"/>
        <end position="414"/>
    </location>
</feature>
<feature type="coiled-coil region" evidence="1">
    <location>
        <begin position="785"/>
        <end position="812"/>
    </location>
</feature>
<dbReference type="Proteomes" id="UP001190700">
    <property type="component" value="Unassembled WGS sequence"/>
</dbReference>
<keyword evidence="1" id="KW-0175">Coiled coil</keyword>
<reference evidence="3 4" key="1">
    <citation type="journal article" date="2015" name="Genome Biol. Evol.">
        <title>Comparative Genomics of a Bacterivorous Green Alga Reveals Evolutionary Causalities and Consequences of Phago-Mixotrophic Mode of Nutrition.</title>
        <authorList>
            <person name="Burns J.A."/>
            <person name="Paasch A."/>
            <person name="Narechania A."/>
            <person name="Kim E."/>
        </authorList>
    </citation>
    <scope>NUCLEOTIDE SEQUENCE [LARGE SCALE GENOMIC DNA]</scope>
    <source>
        <strain evidence="3 4">PLY_AMNH</strain>
    </source>
</reference>
<gene>
    <name evidence="3" type="ORF">CYMTET_26373</name>
</gene>
<feature type="coiled-coil region" evidence="1">
    <location>
        <begin position="476"/>
        <end position="503"/>
    </location>
</feature>